<name>A0AAU7WZG1_9PSED</name>
<protein>
    <submittedName>
        <fullName evidence="1">Uncharacterized protein</fullName>
    </submittedName>
</protein>
<accession>A0AAU7WZG1</accession>
<dbReference type="EMBL" id="CP158490">
    <property type="protein sequence ID" value="XBY25009.1"/>
    <property type="molecule type" value="Genomic_DNA"/>
</dbReference>
<reference evidence="1" key="1">
    <citation type="submission" date="2024-06" db="EMBL/GenBank/DDBJ databases">
        <authorList>
            <person name="Wu L."/>
        </authorList>
    </citation>
    <scope>NUCLEOTIDE SEQUENCE</scope>
    <source>
        <strain evidence="1">W17</strain>
    </source>
</reference>
<dbReference type="AlphaFoldDB" id="A0AAU7WZG1"/>
<organism evidence="1">
    <name type="scientific">Pseudomonas sp. W17</name>
    <dbReference type="NCBI Taxonomy" id="3144407"/>
    <lineage>
        <taxon>Bacteria</taxon>
        <taxon>Pseudomonadati</taxon>
        <taxon>Pseudomonadota</taxon>
        <taxon>Gammaproteobacteria</taxon>
        <taxon>Pseudomonadales</taxon>
        <taxon>Pseudomonadaceae</taxon>
        <taxon>Pseudomonas</taxon>
    </lineage>
</organism>
<proteinExistence type="predicted"/>
<dbReference type="RefSeq" id="WP_350404147.1">
    <property type="nucleotide sequence ID" value="NZ_CP158490.1"/>
</dbReference>
<evidence type="ECO:0000313" key="1">
    <source>
        <dbReference type="EMBL" id="XBY25009.1"/>
    </source>
</evidence>
<sequence length="121" mass="12736">MPAHPDTPARFKVYQGSTLLGWSALESADPPMGVAFGQFIAAPAYAGLQQQVRALAGASQSGLHLVVHHLDQPVPALGVSIQDYSAECGADAIEITVLGIAYPLYEQLFPRAVAAYQQAMG</sequence>
<gene>
    <name evidence="1" type="ORF">ABCR88_04035</name>
</gene>